<feature type="chain" id="PRO_5038927116" evidence="2">
    <location>
        <begin position="20"/>
        <end position="138"/>
    </location>
</feature>
<keyword evidence="2" id="KW-0732">Signal</keyword>
<dbReference type="AlphaFoldDB" id="A0A4R5PFQ5"/>
<protein>
    <submittedName>
        <fullName evidence="3">Uncharacterized protein</fullName>
    </submittedName>
</protein>
<accession>A0A4R5PFQ5</accession>
<dbReference type="Pfam" id="PF26327">
    <property type="entry name" value="LpqS"/>
    <property type="match status" value="1"/>
</dbReference>
<organism evidence="3 4">
    <name type="scientific">Mycobacteroides franklinii</name>
    <dbReference type="NCBI Taxonomy" id="948102"/>
    <lineage>
        <taxon>Bacteria</taxon>
        <taxon>Bacillati</taxon>
        <taxon>Actinomycetota</taxon>
        <taxon>Actinomycetes</taxon>
        <taxon>Mycobacteriales</taxon>
        <taxon>Mycobacteriaceae</taxon>
        <taxon>Mycobacteroides</taxon>
    </lineage>
</organism>
<dbReference type="EMBL" id="RXLR01000010">
    <property type="protein sequence ID" value="TDH23891.1"/>
    <property type="molecule type" value="Genomic_DNA"/>
</dbReference>
<name>A0A4R5PFQ5_9MYCO</name>
<evidence type="ECO:0000256" key="2">
    <source>
        <dbReference type="SAM" id="SignalP"/>
    </source>
</evidence>
<reference evidence="3 4" key="1">
    <citation type="journal article" date="2019" name="Sci. Rep.">
        <title>Extended insight into the Mycobacterium chelonae-abscessus complex through whole genome sequencing of Mycobacterium salmoniphilum outbreak and Mycobacterium salmoniphilum-like strains.</title>
        <authorList>
            <person name="Behra P.R.K."/>
            <person name="Das S."/>
            <person name="Pettersson B.M.F."/>
            <person name="Shirreff L."/>
            <person name="DuCote T."/>
            <person name="Jacobsson K.G."/>
            <person name="Ennis D.G."/>
            <person name="Kirsebom L.A."/>
        </authorList>
    </citation>
    <scope>NUCLEOTIDE SEQUENCE [LARGE SCALE GENOMIC DNA]</scope>
    <source>
        <strain evidence="3 4">DSM 45524</strain>
    </source>
</reference>
<dbReference type="Proteomes" id="UP000295627">
    <property type="component" value="Unassembled WGS sequence"/>
</dbReference>
<keyword evidence="1" id="KW-1133">Transmembrane helix</keyword>
<dbReference type="InterPro" id="IPR058714">
    <property type="entry name" value="LpqS"/>
</dbReference>
<gene>
    <name evidence="3" type="ORF">EJ571_04810</name>
</gene>
<evidence type="ECO:0000313" key="3">
    <source>
        <dbReference type="EMBL" id="TDH23891.1"/>
    </source>
</evidence>
<feature type="transmembrane region" description="Helical" evidence="1">
    <location>
        <begin position="89"/>
        <end position="108"/>
    </location>
</feature>
<keyword evidence="1" id="KW-0812">Transmembrane</keyword>
<evidence type="ECO:0000313" key="4">
    <source>
        <dbReference type="Proteomes" id="UP000295627"/>
    </source>
</evidence>
<sequence>MLVAALIGAIAALPLLLHCLPGDTHHGAPAAHHQVNSAVARGTAAGPAAPMSTGLATDHPHAGSAVHGALCQSLDGLTAALRADNPLRLLAAFASAVLAAVLAAPLVASISRGPPVRAFATFPRSGRVLLTDLCIIRR</sequence>
<proteinExistence type="predicted"/>
<evidence type="ECO:0000256" key="1">
    <source>
        <dbReference type="SAM" id="Phobius"/>
    </source>
</evidence>
<keyword evidence="1" id="KW-0472">Membrane</keyword>
<feature type="signal peptide" evidence="2">
    <location>
        <begin position="1"/>
        <end position="19"/>
    </location>
</feature>
<comment type="caution">
    <text evidence="3">The sequence shown here is derived from an EMBL/GenBank/DDBJ whole genome shotgun (WGS) entry which is preliminary data.</text>
</comment>